<proteinExistence type="predicted"/>
<keyword evidence="1" id="KW-0732">Signal</keyword>
<reference evidence="2 3" key="1">
    <citation type="submission" date="2018-01" db="EMBL/GenBank/DDBJ databases">
        <title>Cryobacterium sp. nov., from glaciers in China.</title>
        <authorList>
            <person name="Liu Q."/>
            <person name="Xin Y.-H."/>
        </authorList>
    </citation>
    <scope>NUCLEOTIDE SEQUENCE [LARGE SCALE GENOMIC DNA]</scope>
    <source>
        <strain evidence="2 3">TMN-42</strain>
    </source>
</reference>
<dbReference type="Pfam" id="PF01547">
    <property type="entry name" value="SBP_bac_1"/>
    <property type="match status" value="1"/>
</dbReference>
<dbReference type="Proteomes" id="UP000237340">
    <property type="component" value="Unassembled WGS sequence"/>
</dbReference>
<dbReference type="PANTHER" id="PTHR43649:SF14">
    <property type="entry name" value="BLR3389 PROTEIN"/>
    <property type="match status" value="1"/>
</dbReference>
<evidence type="ECO:0000256" key="1">
    <source>
        <dbReference type="SAM" id="SignalP"/>
    </source>
</evidence>
<accession>A0A2S3ZFL7</accession>
<dbReference type="SUPFAM" id="SSF53850">
    <property type="entry name" value="Periplasmic binding protein-like II"/>
    <property type="match status" value="1"/>
</dbReference>
<gene>
    <name evidence="2" type="ORF">C3B61_09980</name>
</gene>
<protein>
    <submittedName>
        <fullName evidence="2">Sugar-binding protein</fullName>
    </submittedName>
</protein>
<comment type="caution">
    <text evidence="2">The sequence shown here is derived from an EMBL/GenBank/DDBJ whole genome shotgun (WGS) entry which is preliminary data.</text>
</comment>
<keyword evidence="3" id="KW-1185">Reference proteome</keyword>
<dbReference type="PROSITE" id="PS51257">
    <property type="entry name" value="PROKAR_LIPOPROTEIN"/>
    <property type="match status" value="1"/>
</dbReference>
<dbReference type="AlphaFoldDB" id="A0A2S3ZFL7"/>
<dbReference type="PANTHER" id="PTHR43649">
    <property type="entry name" value="ARABINOSE-BINDING PROTEIN-RELATED"/>
    <property type="match status" value="1"/>
</dbReference>
<evidence type="ECO:0000313" key="2">
    <source>
        <dbReference type="EMBL" id="POH65873.1"/>
    </source>
</evidence>
<sequence length="449" mass="47791">MKNKNKTFSRIGAVATAAALALGTAGCASGTSASGPSDDRPENEVHILVYGDAAASAEKAAADRFNATSDVKIVVDNGPAAGSDYTTAVRTSLGTANAPDIFMSWGSADIQQAVDGGALLSLNDFIDDDPALRDSFIPTVFDEEVIDDEAYGIPMRGVAPTFLFTNEKVLADAGLEPATSWDELLDQVDKLKADGVTPVALGGADKWPTQMWYQYAFARQLGNDDVAKGLAGDGDVWSSDGSERALEDISTLAGNDAFGTAFDSVGYSNNGTTALLSQGKAAYELMGTWNYATLKAAAPDFVENDLGWTAFPSISGGEGEDGEIAGNLSNYYNVTADTRYPDTVRDFLKELYSDDFQKDQIALGNLPPTTSANDLVQADTTIDDKNKEYLSFVFDLVENAPTFQLSWDQTVPVESKERLTDAIADYANGSIDSEQWISDMQSLTAASDR</sequence>
<dbReference type="EMBL" id="PPXD01000013">
    <property type="protein sequence ID" value="POH65873.1"/>
    <property type="molecule type" value="Genomic_DNA"/>
</dbReference>
<name>A0A2S3ZFL7_9MICO</name>
<dbReference type="InterPro" id="IPR006059">
    <property type="entry name" value="SBP"/>
</dbReference>
<organism evidence="2 3">
    <name type="scientific">Cryobacterium zongtaii</name>
    <dbReference type="NCBI Taxonomy" id="1259217"/>
    <lineage>
        <taxon>Bacteria</taxon>
        <taxon>Bacillati</taxon>
        <taxon>Actinomycetota</taxon>
        <taxon>Actinomycetes</taxon>
        <taxon>Micrococcales</taxon>
        <taxon>Microbacteriaceae</taxon>
        <taxon>Cryobacterium</taxon>
    </lineage>
</organism>
<feature type="signal peptide" evidence="1">
    <location>
        <begin position="1"/>
        <end position="33"/>
    </location>
</feature>
<feature type="chain" id="PRO_5038399254" evidence="1">
    <location>
        <begin position="34"/>
        <end position="449"/>
    </location>
</feature>
<dbReference type="InterPro" id="IPR050490">
    <property type="entry name" value="Bact_solute-bd_prot1"/>
</dbReference>
<dbReference type="Gene3D" id="3.40.190.10">
    <property type="entry name" value="Periplasmic binding protein-like II"/>
    <property type="match status" value="2"/>
</dbReference>
<evidence type="ECO:0000313" key="3">
    <source>
        <dbReference type="Proteomes" id="UP000237340"/>
    </source>
</evidence>
<dbReference type="RefSeq" id="WP_103460478.1">
    <property type="nucleotide sequence ID" value="NZ_PPXD01000013.1"/>
</dbReference>